<dbReference type="STRING" id="1612624.ADU59_21570"/>
<keyword evidence="1 2" id="KW-0732">Signal</keyword>
<evidence type="ECO:0000256" key="1">
    <source>
        <dbReference type="ARBA" id="ARBA00022729"/>
    </source>
</evidence>
<evidence type="ECO:0000256" key="2">
    <source>
        <dbReference type="SAM" id="SignalP"/>
    </source>
</evidence>
<evidence type="ECO:0008006" key="5">
    <source>
        <dbReference type="Google" id="ProtNLM"/>
    </source>
</evidence>
<dbReference type="AlphaFoldDB" id="A0A1C7NXM0"/>
<dbReference type="Gene3D" id="3.40.190.10">
    <property type="entry name" value="Periplasmic binding protein-like II"/>
    <property type="match status" value="2"/>
</dbReference>
<feature type="signal peptide" evidence="2">
    <location>
        <begin position="1"/>
        <end position="18"/>
    </location>
</feature>
<dbReference type="SUPFAM" id="SSF53850">
    <property type="entry name" value="Periplasmic binding protein-like II"/>
    <property type="match status" value="1"/>
</dbReference>
<dbReference type="PANTHER" id="PTHR30006">
    <property type="entry name" value="THIAMINE-BINDING PERIPLASMIC PROTEIN-RELATED"/>
    <property type="match status" value="1"/>
</dbReference>
<dbReference type="EMBL" id="LGLV01000014">
    <property type="protein sequence ID" value="OBZ93446.1"/>
    <property type="molecule type" value="Genomic_DNA"/>
</dbReference>
<evidence type="ECO:0000313" key="3">
    <source>
        <dbReference type="EMBL" id="OBZ93446.1"/>
    </source>
</evidence>
<organism evidence="3 4">
    <name type="scientific">Pararhizobium polonicum</name>
    <dbReference type="NCBI Taxonomy" id="1612624"/>
    <lineage>
        <taxon>Bacteria</taxon>
        <taxon>Pseudomonadati</taxon>
        <taxon>Pseudomonadota</taxon>
        <taxon>Alphaproteobacteria</taxon>
        <taxon>Hyphomicrobiales</taxon>
        <taxon>Rhizobiaceae</taxon>
        <taxon>Rhizobium/Agrobacterium group</taxon>
        <taxon>Pararhizobium</taxon>
    </lineage>
</organism>
<feature type="chain" id="PRO_5008890010" description="ABC transporter substrate-binding protein" evidence="2">
    <location>
        <begin position="19"/>
        <end position="361"/>
    </location>
</feature>
<comment type="caution">
    <text evidence="3">The sequence shown here is derived from an EMBL/GenBank/DDBJ whole genome shotgun (WGS) entry which is preliminary data.</text>
</comment>
<protein>
    <recommendedName>
        <fullName evidence="5">ABC transporter substrate-binding protein</fullName>
    </recommendedName>
</protein>
<sequence length="361" mass="39276">MIAMVAVGVALHPSIAHAQTIDPELEDAWAFMQEQMPGVPYALLTEACKEGEVMIYHGSWQDAEDAQIAGFTARFPCIQVRKQGGGMSDIRERYLAEFRAGQRIADLVQDSNSNVLDNHAKAGYLTNYVISNDSKFKDNTKSTSNWYSMRRGMAGIAWNTDLVTDAEAAKLNEWKGILDPRWKDVAAVGDISAGGVAYLPFYAWRKLYGDDFIKQLGSLNIRNIGGTNNAAAALASGDVQIVFNASETALVPLLEKGAPIKWTLPSPGVGPLTGQAVTGNAPHPNAAKLYQEYSFTTEGYALFQKLGGVPTMTGVKDARDVAAEPWYKVPTQIFEYSEEDATAAVKDVVKLFNENVAAGRR</sequence>
<dbReference type="Pfam" id="PF13343">
    <property type="entry name" value="SBP_bac_6"/>
    <property type="match status" value="1"/>
</dbReference>
<name>A0A1C7NXM0_9HYPH</name>
<keyword evidence="4" id="KW-1185">Reference proteome</keyword>
<accession>A0A1C7NXM0</accession>
<proteinExistence type="predicted"/>
<evidence type="ECO:0000313" key="4">
    <source>
        <dbReference type="Proteomes" id="UP000093111"/>
    </source>
</evidence>
<dbReference type="Proteomes" id="UP000093111">
    <property type="component" value="Unassembled WGS sequence"/>
</dbReference>
<gene>
    <name evidence="3" type="ORF">ADU59_21570</name>
</gene>
<reference evidence="3 4" key="1">
    <citation type="journal article" date="2016" name="Syst. Appl. Microbiol.">
        <title>Pararhizobium polonicum sp. nov. isolated from tumors on stone fruit rootstocks.</title>
        <authorList>
            <person name="Pulawska J."/>
            <person name="Kuzmanovic N."/>
            <person name="Willems A."/>
            <person name="Pothier J.F."/>
        </authorList>
    </citation>
    <scope>NUCLEOTIDE SEQUENCE [LARGE SCALE GENOMIC DNA]</scope>
    <source>
        <strain evidence="3 4">F5.1</strain>
    </source>
</reference>